<dbReference type="EMBL" id="MDYQ01000208">
    <property type="protein sequence ID" value="PRP78732.1"/>
    <property type="molecule type" value="Genomic_DNA"/>
</dbReference>
<dbReference type="Pfam" id="PF00076">
    <property type="entry name" value="RRM_1"/>
    <property type="match status" value="1"/>
</dbReference>
<keyword evidence="2" id="KW-0694">RNA-binding</keyword>
<dbReference type="GO" id="GO:0003723">
    <property type="term" value="F:RNA binding"/>
    <property type="evidence" value="ECO:0007669"/>
    <property type="project" value="UniProtKB-UniRule"/>
</dbReference>
<evidence type="ECO:0000259" key="4">
    <source>
        <dbReference type="PROSITE" id="PS50102"/>
    </source>
</evidence>
<dbReference type="STRING" id="1890364.A0A2P6N470"/>
<dbReference type="InterPro" id="IPR012677">
    <property type="entry name" value="Nucleotide-bd_a/b_plait_sf"/>
</dbReference>
<feature type="domain" description="RRM" evidence="4">
    <location>
        <begin position="63"/>
        <end position="143"/>
    </location>
</feature>
<evidence type="ECO:0000256" key="2">
    <source>
        <dbReference type="PROSITE-ProRule" id="PRU00176"/>
    </source>
</evidence>
<dbReference type="InterPro" id="IPR000504">
    <property type="entry name" value="RRM_dom"/>
</dbReference>
<dbReference type="Proteomes" id="UP000241769">
    <property type="component" value="Unassembled WGS sequence"/>
</dbReference>
<dbReference type="Gene3D" id="3.30.70.330">
    <property type="match status" value="1"/>
</dbReference>
<name>A0A2P6N470_9EUKA</name>
<evidence type="ECO:0000313" key="5">
    <source>
        <dbReference type="EMBL" id="PRP78732.1"/>
    </source>
</evidence>
<organism evidence="5 6">
    <name type="scientific">Planoprotostelium fungivorum</name>
    <dbReference type="NCBI Taxonomy" id="1890364"/>
    <lineage>
        <taxon>Eukaryota</taxon>
        <taxon>Amoebozoa</taxon>
        <taxon>Evosea</taxon>
        <taxon>Variosea</taxon>
        <taxon>Cavosteliida</taxon>
        <taxon>Cavosteliaceae</taxon>
        <taxon>Planoprotostelium</taxon>
    </lineage>
</organism>
<protein>
    <submittedName>
        <fullName evidence="5">RNA recognition motif-containing protein</fullName>
    </submittedName>
</protein>
<dbReference type="SMART" id="SM00360">
    <property type="entry name" value="RRM"/>
    <property type="match status" value="1"/>
</dbReference>
<evidence type="ECO:0000256" key="1">
    <source>
        <dbReference type="ARBA" id="ARBA00006265"/>
    </source>
</evidence>
<proteinExistence type="inferred from homology"/>
<dbReference type="PROSITE" id="PS50102">
    <property type="entry name" value="RRM"/>
    <property type="match status" value="1"/>
</dbReference>
<dbReference type="GO" id="GO:0006397">
    <property type="term" value="P:mRNA processing"/>
    <property type="evidence" value="ECO:0007669"/>
    <property type="project" value="UniProtKB-KW"/>
</dbReference>
<gene>
    <name evidence="5" type="ORF">PROFUN_13310</name>
</gene>
<evidence type="ECO:0000256" key="3">
    <source>
        <dbReference type="SAM" id="MobiDB-lite"/>
    </source>
</evidence>
<dbReference type="PANTHER" id="PTHR23204">
    <property type="entry name" value="CLEAVAGE AND POLYADENYLATION SPECIFIC FACTOR"/>
    <property type="match status" value="1"/>
</dbReference>
<feature type="region of interest" description="Disordered" evidence="3">
    <location>
        <begin position="151"/>
        <end position="183"/>
    </location>
</feature>
<dbReference type="AlphaFoldDB" id="A0A2P6N470"/>
<keyword evidence="6" id="KW-1185">Reference proteome</keyword>
<dbReference type="InParanoid" id="A0A2P6N470"/>
<dbReference type="OrthoDB" id="439808at2759"/>
<dbReference type="InterPro" id="IPR034772">
    <property type="entry name" value="CPSF6/7"/>
</dbReference>
<comment type="caution">
    <text evidence="5">The sequence shown here is derived from an EMBL/GenBank/DDBJ whole genome shotgun (WGS) entry which is preliminary data.</text>
</comment>
<accession>A0A2P6N470</accession>
<comment type="similarity">
    <text evidence="1">Belongs to the RRM CPSF6/7 family.</text>
</comment>
<dbReference type="SUPFAM" id="SSF54928">
    <property type="entry name" value="RNA-binding domain, RBD"/>
    <property type="match status" value="1"/>
</dbReference>
<evidence type="ECO:0000313" key="6">
    <source>
        <dbReference type="Proteomes" id="UP000241769"/>
    </source>
</evidence>
<sequence length="183" mass="21187">MADTFDIYGDSLTTDSTDPAVVDEFSLYDLAVQDDSRKKEDLGKRRADNRQVFDDRKLARYQCSILLGNLAWWTTDQEIEDLFTIYGKIRQIRFFEDPVNGKGKGYVLLEYYDKDIAKKVYTELKANKITLHKKDMAVELVSESEYRDYMRPRCGREGEGNRKPEKGEGQSEGQREGQGEREG</sequence>
<dbReference type="InterPro" id="IPR035979">
    <property type="entry name" value="RBD_domain_sf"/>
</dbReference>
<dbReference type="GO" id="GO:0005634">
    <property type="term" value="C:nucleus"/>
    <property type="evidence" value="ECO:0007669"/>
    <property type="project" value="UniProtKB-SubCell"/>
</dbReference>
<reference evidence="5 6" key="1">
    <citation type="journal article" date="2018" name="Genome Biol. Evol.">
        <title>Multiple Roots of Fruiting Body Formation in Amoebozoa.</title>
        <authorList>
            <person name="Hillmann F."/>
            <person name="Forbes G."/>
            <person name="Novohradska S."/>
            <person name="Ferling I."/>
            <person name="Riege K."/>
            <person name="Groth M."/>
            <person name="Westermann M."/>
            <person name="Marz M."/>
            <person name="Spaller T."/>
            <person name="Winckler T."/>
            <person name="Schaap P."/>
            <person name="Glockner G."/>
        </authorList>
    </citation>
    <scope>NUCLEOTIDE SEQUENCE [LARGE SCALE GENOMIC DNA]</scope>
    <source>
        <strain evidence="5 6">Jena</strain>
    </source>
</reference>